<proteinExistence type="predicted"/>
<accession>A0AAD7EXQ2</accession>
<sequence>MPASALQKCGDDEERHLRRLATYRKHIDNHCQKGRERMAKLRSVQTEAQQEKHREAQRCYRERFREQIAHCVHCTNTKRNAEGKATVPRPKARQYWSDPEQYSEEEEEEEQD</sequence>
<name>A0AAD7EXQ2_9AGAR</name>
<feature type="compositionally biased region" description="Acidic residues" evidence="1">
    <location>
        <begin position="101"/>
        <end position="112"/>
    </location>
</feature>
<evidence type="ECO:0000313" key="3">
    <source>
        <dbReference type="Proteomes" id="UP001218218"/>
    </source>
</evidence>
<reference evidence="2" key="1">
    <citation type="submission" date="2023-03" db="EMBL/GenBank/DDBJ databases">
        <title>Massive genome expansion in bonnet fungi (Mycena s.s.) driven by repeated elements and novel gene families across ecological guilds.</title>
        <authorList>
            <consortium name="Lawrence Berkeley National Laboratory"/>
            <person name="Harder C.B."/>
            <person name="Miyauchi S."/>
            <person name="Viragh M."/>
            <person name="Kuo A."/>
            <person name="Thoen E."/>
            <person name="Andreopoulos B."/>
            <person name="Lu D."/>
            <person name="Skrede I."/>
            <person name="Drula E."/>
            <person name="Henrissat B."/>
            <person name="Morin E."/>
            <person name="Kohler A."/>
            <person name="Barry K."/>
            <person name="LaButti K."/>
            <person name="Morin E."/>
            <person name="Salamov A."/>
            <person name="Lipzen A."/>
            <person name="Mereny Z."/>
            <person name="Hegedus B."/>
            <person name="Baldrian P."/>
            <person name="Stursova M."/>
            <person name="Weitz H."/>
            <person name="Taylor A."/>
            <person name="Grigoriev I.V."/>
            <person name="Nagy L.G."/>
            <person name="Martin F."/>
            <person name="Kauserud H."/>
        </authorList>
    </citation>
    <scope>NUCLEOTIDE SEQUENCE</scope>
    <source>
        <strain evidence="2">CBHHK002</strain>
    </source>
</reference>
<organism evidence="2 3">
    <name type="scientific">Mycena albidolilacea</name>
    <dbReference type="NCBI Taxonomy" id="1033008"/>
    <lineage>
        <taxon>Eukaryota</taxon>
        <taxon>Fungi</taxon>
        <taxon>Dikarya</taxon>
        <taxon>Basidiomycota</taxon>
        <taxon>Agaricomycotina</taxon>
        <taxon>Agaricomycetes</taxon>
        <taxon>Agaricomycetidae</taxon>
        <taxon>Agaricales</taxon>
        <taxon>Marasmiineae</taxon>
        <taxon>Mycenaceae</taxon>
        <taxon>Mycena</taxon>
    </lineage>
</organism>
<dbReference type="AlphaFoldDB" id="A0AAD7EXQ2"/>
<keyword evidence="3" id="KW-1185">Reference proteome</keyword>
<protein>
    <submittedName>
        <fullName evidence="2">Uncharacterized protein</fullName>
    </submittedName>
</protein>
<evidence type="ECO:0000256" key="1">
    <source>
        <dbReference type="SAM" id="MobiDB-lite"/>
    </source>
</evidence>
<evidence type="ECO:0000313" key="2">
    <source>
        <dbReference type="EMBL" id="KAJ7354691.1"/>
    </source>
</evidence>
<dbReference type="EMBL" id="JARIHO010000010">
    <property type="protein sequence ID" value="KAJ7354691.1"/>
    <property type="molecule type" value="Genomic_DNA"/>
</dbReference>
<feature type="region of interest" description="Disordered" evidence="1">
    <location>
        <begin position="77"/>
        <end position="112"/>
    </location>
</feature>
<gene>
    <name evidence="2" type="ORF">DFH08DRAFT_804561</name>
</gene>
<dbReference type="Proteomes" id="UP001218218">
    <property type="component" value="Unassembled WGS sequence"/>
</dbReference>
<comment type="caution">
    <text evidence="2">The sequence shown here is derived from an EMBL/GenBank/DDBJ whole genome shotgun (WGS) entry which is preliminary data.</text>
</comment>